<reference evidence="1 2" key="1">
    <citation type="journal article" date="2006" name="Proc. Natl. Acad. Sci. U.S.A.">
        <title>Burkholderia xenovorans LB400 harbors a multi-replicon, 9.73-Mbp genome shaped for versatility.</title>
        <authorList>
            <person name="Chain P.S."/>
            <person name="Denef V.J."/>
            <person name="Konstantinidis K.T."/>
            <person name="Vergez L.M."/>
            <person name="Agullo L."/>
            <person name="Reyes V.L."/>
            <person name="Hauser L."/>
            <person name="Cordova M."/>
            <person name="Gomez L."/>
            <person name="Gonzalez M."/>
            <person name="Land M."/>
            <person name="Lao V."/>
            <person name="Larimer F."/>
            <person name="LiPuma J.J."/>
            <person name="Mahenthiralingam E."/>
            <person name="Malfatti S.A."/>
            <person name="Marx C.J."/>
            <person name="Parnell J.J."/>
            <person name="Ramette A."/>
            <person name="Richardson P."/>
            <person name="Seeger M."/>
            <person name="Smith D."/>
            <person name="Spilker T."/>
            <person name="Sul W.J."/>
            <person name="Tsoi T.V."/>
            <person name="Ulrich L.E."/>
            <person name="Zhulin I.B."/>
            <person name="Tiedje J.M."/>
        </authorList>
    </citation>
    <scope>NUCLEOTIDE SEQUENCE [LARGE SCALE GENOMIC DNA]</scope>
    <source>
        <strain evidence="1 2">LB400</strain>
    </source>
</reference>
<dbReference type="STRING" id="266265.Bxe_A3080"/>
<evidence type="ECO:0000313" key="2">
    <source>
        <dbReference type="Proteomes" id="UP000001817"/>
    </source>
</evidence>
<proteinExistence type="predicted"/>
<organism evidence="1 2">
    <name type="scientific">Paraburkholderia xenovorans (strain LB400)</name>
    <dbReference type="NCBI Taxonomy" id="266265"/>
    <lineage>
        <taxon>Bacteria</taxon>
        <taxon>Pseudomonadati</taxon>
        <taxon>Pseudomonadota</taxon>
        <taxon>Betaproteobacteria</taxon>
        <taxon>Burkholderiales</taxon>
        <taxon>Burkholderiaceae</taxon>
        <taxon>Paraburkholderia</taxon>
    </lineage>
</organism>
<evidence type="ECO:0000313" key="1">
    <source>
        <dbReference type="EMBL" id="ABE29899.1"/>
    </source>
</evidence>
<keyword evidence="2" id="KW-1185">Reference proteome</keyword>
<dbReference type="KEGG" id="bxb:DR64_763"/>
<dbReference type="EMBL" id="CP000270">
    <property type="protein sequence ID" value="ABE29899.1"/>
    <property type="molecule type" value="Genomic_DNA"/>
</dbReference>
<gene>
    <name evidence="1" type="ORF">Bxe_A3080</name>
</gene>
<dbReference type="AlphaFoldDB" id="Q141U0"/>
<dbReference type="eggNOG" id="ENOG50317GA">
    <property type="taxonomic scope" value="Bacteria"/>
</dbReference>
<dbReference type="Proteomes" id="UP000001817">
    <property type="component" value="Chromosome 1"/>
</dbReference>
<accession>Q141U0</accession>
<dbReference type="OrthoDB" id="8689083at2"/>
<name>Q141U0_PARXL</name>
<protein>
    <submittedName>
        <fullName evidence="1">Uncharacterized protein</fullName>
    </submittedName>
</protein>
<dbReference type="KEGG" id="bxe:Bxe_A3080"/>
<sequence length="138" mass="16017">MSNVIDIEELRFTRDKRIVRPREECEHKHMTMDDHGQFVRCDDCKVQLSPFWVLSRMLDQYERALSKIAGREQRQSEAERRTVHLRAAQVVERAWRSHTTVPTCPHCGEGIRATDGFGNSAINRSIDERRRAAKKGGV</sequence>
<dbReference type="RefSeq" id="WP_011487613.1">
    <property type="nucleotide sequence ID" value="NC_007951.1"/>
</dbReference>